<dbReference type="KEGG" id="spoa:EQM13_00875"/>
<dbReference type="Proteomes" id="UP000287969">
    <property type="component" value="Chromosome"/>
</dbReference>
<sequence>MKSFLISDNRDSLIGIRIAGIEGVVPQNKEEAVKILNEKLKDKDIGIILLSEKIFKSVERTVTEIKLRQSVPLIVVIPDRNGLSNKDFITKYIKESVGVKL</sequence>
<evidence type="ECO:0000313" key="4">
    <source>
        <dbReference type="EMBL" id="QAT60224.1"/>
    </source>
</evidence>
<evidence type="ECO:0000256" key="3">
    <source>
        <dbReference type="ARBA" id="ARBA00023065"/>
    </source>
</evidence>
<dbReference type="InterPro" id="IPR008218">
    <property type="entry name" value="ATPase_V1-cplx_f_g_su"/>
</dbReference>
<dbReference type="Pfam" id="PF01990">
    <property type="entry name" value="ATP-synt_F"/>
    <property type="match status" value="1"/>
</dbReference>
<keyword evidence="3" id="KW-0406">Ion transport</keyword>
<name>A0A410Q8I6_9FIRM</name>
<evidence type="ECO:0000313" key="5">
    <source>
        <dbReference type="Proteomes" id="UP000287969"/>
    </source>
</evidence>
<dbReference type="GO" id="GO:0046961">
    <property type="term" value="F:proton-transporting ATPase activity, rotational mechanism"/>
    <property type="evidence" value="ECO:0007669"/>
    <property type="project" value="InterPro"/>
</dbReference>
<dbReference type="RefSeq" id="WP_071140630.1">
    <property type="nucleotide sequence ID" value="NZ_CP035282.1"/>
</dbReference>
<dbReference type="Gene3D" id="3.40.50.10580">
    <property type="entry name" value="ATPase, V1 complex, subunit F"/>
    <property type="match status" value="1"/>
</dbReference>
<keyword evidence="5" id="KW-1185">Reference proteome</keyword>
<reference evidence="5" key="1">
    <citation type="submission" date="2019-01" db="EMBL/GenBank/DDBJ databases">
        <title>Draft genomes of a novel of Sporanaerobacter strains.</title>
        <authorList>
            <person name="Ma S."/>
        </authorList>
    </citation>
    <scope>NUCLEOTIDE SEQUENCE [LARGE SCALE GENOMIC DNA]</scope>
    <source>
        <strain evidence="5">NJN-17</strain>
    </source>
</reference>
<evidence type="ECO:0000256" key="1">
    <source>
        <dbReference type="ARBA" id="ARBA00010148"/>
    </source>
</evidence>
<keyword evidence="2" id="KW-0813">Transport</keyword>
<dbReference type="AlphaFoldDB" id="A0A410Q8I6"/>
<gene>
    <name evidence="4" type="ORF">EQM13_00875</name>
</gene>
<accession>A0A410Q8I6</accession>
<dbReference type="InterPro" id="IPR036906">
    <property type="entry name" value="ATPase_V1_fsu_sf"/>
</dbReference>
<dbReference type="EMBL" id="CP035282">
    <property type="protein sequence ID" value="QAT60224.1"/>
    <property type="molecule type" value="Genomic_DNA"/>
</dbReference>
<organism evidence="4 5">
    <name type="scientific">Acidilutibacter cellobiosedens</name>
    <dbReference type="NCBI Taxonomy" id="2507161"/>
    <lineage>
        <taxon>Bacteria</taxon>
        <taxon>Bacillati</taxon>
        <taxon>Bacillota</taxon>
        <taxon>Tissierellia</taxon>
        <taxon>Tissierellales</taxon>
        <taxon>Acidilutibacteraceae</taxon>
        <taxon>Acidilutibacter</taxon>
    </lineage>
</organism>
<dbReference type="OrthoDB" id="46791at2"/>
<evidence type="ECO:0000256" key="2">
    <source>
        <dbReference type="ARBA" id="ARBA00022448"/>
    </source>
</evidence>
<protein>
    <submittedName>
        <fullName evidence="4">ATP synthase subunit F</fullName>
    </submittedName>
</protein>
<dbReference type="SUPFAM" id="SSF159468">
    <property type="entry name" value="AtpF-like"/>
    <property type="match status" value="1"/>
</dbReference>
<proteinExistence type="inferred from homology"/>
<comment type="similarity">
    <text evidence="1">Belongs to the V-ATPase F subunit family.</text>
</comment>